<dbReference type="InterPro" id="IPR036866">
    <property type="entry name" value="RibonucZ/Hydroxyglut_hydro"/>
</dbReference>
<dbReference type="AlphaFoldDB" id="A0A318EHE5"/>
<dbReference type="RefSeq" id="WP_110263901.1">
    <property type="nucleotide sequence ID" value="NZ_CAWNXA010000002.1"/>
</dbReference>
<dbReference type="OrthoDB" id="450111at2"/>
<reference evidence="1 2" key="1">
    <citation type="submission" date="2018-04" db="EMBL/GenBank/DDBJ databases">
        <title>Genomic Encyclopedia of Type Strains, Phase IV (KMG-IV): sequencing the most valuable type-strain genomes for metagenomic binning, comparative biology and taxonomic classification.</title>
        <authorList>
            <person name="Goeker M."/>
        </authorList>
    </citation>
    <scope>NUCLEOTIDE SEQUENCE [LARGE SCALE GENOMIC DNA]</scope>
    <source>
        <strain evidence="1 2">DSM 104150</strain>
    </source>
</reference>
<dbReference type="Gene3D" id="3.60.15.10">
    <property type="entry name" value="Ribonuclease Z/Hydroxyacylglutathione hydrolase-like"/>
    <property type="match status" value="1"/>
</dbReference>
<dbReference type="InterPro" id="IPR025638">
    <property type="entry name" value="DUF4336"/>
</dbReference>
<protein>
    <submittedName>
        <fullName evidence="1">Uncharacterized protein DUF4336</fullName>
    </submittedName>
</protein>
<name>A0A318EHE5_9GAMM</name>
<comment type="caution">
    <text evidence="1">The sequence shown here is derived from an EMBL/GenBank/DDBJ whole genome shotgun (WGS) entry which is preliminary data.</text>
</comment>
<accession>A0A318EHE5</accession>
<sequence length="226" mass="25288">MTSPLPIVENIWTVRAPQTFLGLHVGTQMTIVRLTGGGLVLHSPVAITPELKAQIDTLGPVRHVICPAMFHHLHAGSAIAAWPQARLHAPEALQRKRRDLRFDAVFGEVPHPDWADDLVAITIDGSLLGETVLYHKASKTLITVDLVENFSHCDHAPTRWYLKLGGIYGRPGWHPLLRATYLNRRKARVSIQRILALPFERVLVAHGDNIEHDAGRVIREGLRWLL</sequence>
<proteinExistence type="predicted"/>
<dbReference type="Proteomes" id="UP000248330">
    <property type="component" value="Unassembled WGS sequence"/>
</dbReference>
<dbReference type="PANTHER" id="PTHR33835:SF1">
    <property type="entry name" value="METALLO-BETA-LACTAMASE DOMAIN-CONTAINING PROTEIN"/>
    <property type="match status" value="1"/>
</dbReference>
<evidence type="ECO:0000313" key="2">
    <source>
        <dbReference type="Proteomes" id="UP000248330"/>
    </source>
</evidence>
<dbReference type="EMBL" id="QICN01000002">
    <property type="protein sequence ID" value="PXV70209.1"/>
    <property type="molecule type" value="Genomic_DNA"/>
</dbReference>
<dbReference type="SUPFAM" id="SSF56281">
    <property type="entry name" value="Metallo-hydrolase/oxidoreductase"/>
    <property type="match status" value="1"/>
</dbReference>
<organism evidence="1 2">
    <name type="scientific">Sinimarinibacterium flocculans</name>
    <dbReference type="NCBI Taxonomy" id="985250"/>
    <lineage>
        <taxon>Bacteria</taxon>
        <taxon>Pseudomonadati</taxon>
        <taxon>Pseudomonadota</taxon>
        <taxon>Gammaproteobacteria</taxon>
        <taxon>Nevskiales</taxon>
        <taxon>Nevskiaceae</taxon>
        <taxon>Sinimarinibacterium</taxon>
    </lineage>
</organism>
<dbReference type="PANTHER" id="PTHR33835">
    <property type="entry name" value="YALI0C07656P"/>
    <property type="match status" value="1"/>
</dbReference>
<dbReference type="Pfam" id="PF14234">
    <property type="entry name" value="DUF4336"/>
    <property type="match status" value="1"/>
</dbReference>
<gene>
    <name evidence="1" type="ORF">C8D93_10261</name>
</gene>
<evidence type="ECO:0000313" key="1">
    <source>
        <dbReference type="EMBL" id="PXV70209.1"/>
    </source>
</evidence>
<keyword evidence="2" id="KW-1185">Reference proteome</keyword>